<keyword evidence="5" id="KW-0812">Transmembrane</keyword>
<dbReference type="EC" id="2.4.1.-" evidence="5"/>
<dbReference type="Pfam" id="PF00852">
    <property type="entry name" value="Glyco_transf_10"/>
    <property type="match status" value="1"/>
</dbReference>
<dbReference type="AlphaFoldDB" id="A0A817WUJ6"/>
<keyword evidence="4 5" id="KW-0808">Transferase</keyword>
<keyword evidence="5" id="KW-0472">Membrane</keyword>
<dbReference type="InterPro" id="IPR001503">
    <property type="entry name" value="Glyco_trans_10"/>
</dbReference>
<reference evidence="7" key="1">
    <citation type="submission" date="2021-02" db="EMBL/GenBank/DDBJ databases">
        <authorList>
            <person name="Nowell W R."/>
        </authorList>
    </citation>
    <scope>NUCLEOTIDE SEQUENCE</scope>
</reference>
<dbReference type="SUPFAM" id="SSF53756">
    <property type="entry name" value="UDP-Glycosyltransferase/glycogen phosphorylase"/>
    <property type="match status" value="1"/>
</dbReference>
<dbReference type="GO" id="GO:0046920">
    <property type="term" value="F:alpha-(1-&gt;3)-fucosyltransferase activity"/>
    <property type="evidence" value="ECO:0007669"/>
    <property type="project" value="TreeGrafter"/>
</dbReference>
<dbReference type="PANTHER" id="PTHR11929:SF145">
    <property type="entry name" value="ALPHA-(1,3)-FUCOSYLTRANSFERASE FUT-1"/>
    <property type="match status" value="1"/>
</dbReference>
<evidence type="ECO:0000256" key="3">
    <source>
        <dbReference type="ARBA" id="ARBA00022676"/>
    </source>
</evidence>
<evidence type="ECO:0000256" key="4">
    <source>
        <dbReference type="ARBA" id="ARBA00022679"/>
    </source>
</evidence>
<comment type="caution">
    <text evidence="7">The sequence shown here is derived from an EMBL/GenBank/DDBJ whole genome shotgun (WGS) entry which is preliminary data.</text>
</comment>
<evidence type="ECO:0000259" key="6">
    <source>
        <dbReference type="Pfam" id="PF00852"/>
    </source>
</evidence>
<dbReference type="InterPro" id="IPR038577">
    <property type="entry name" value="GT10-like_C_sf"/>
</dbReference>
<accession>A0A817WUJ6</accession>
<evidence type="ECO:0000256" key="1">
    <source>
        <dbReference type="ARBA" id="ARBA00004922"/>
    </source>
</evidence>
<organism evidence="7 8">
    <name type="scientific">Rotaria socialis</name>
    <dbReference type="NCBI Taxonomy" id="392032"/>
    <lineage>
        <taxon>Eukaryota</taxon>
        <taxon>Metazoa</taxon>
        <taxon>Spiralia</taxon>
        <taxon>Gnathifera</taxon>
        <taxon>Rotifera</taxon>
        <taxon>Eurotatoria</taxon>
        <taxon>Bdelloidea</taxon>
        <taxon>Philodinida</taxon>
        <taxon>Philodinidae</taxon>
        <taxon>Rotaria</taxon>
    </lineage>
</organism>
<dbReference type="PANTHER" id="PTHR11929">
    <property type="entry name" value="ALPHA- 1,3 -FUCOSYLTRANSFERASE"/>
    <property type="match status" value="1"/>
</dbReference>
<comment type="subcellular location">
    <subcellularLocation>
        <location evidence="5">Golgi apparatus</location>
        <location evidence="5">Golgi stack membrane</location>
        <topology evidence="5">Single-pass type II membrane protein</topology>
    </subcellularLocation>
</comment>
<keyword evidence="5" id="KW-1133">Transmembrane helix</keyword>
<dbReference type="EMBL" id="CAJNYU010000427">
    <property type="protein sequence ID" value="CAF3359726.1"/>
    <property type="molecule type" value="Genomic_DNA"/>
</dbReference>
<protein>
    <recommendedName>
        <fullName evidence="5">Fucosyltransferase</fullName>
        <ecNumber evidence="5">2.4.1.-</ecNumber>
    </recommendedName>
</protein>
<evidence type="ECO:0000256" key="2">
    <source>
        <dbReference type="ARBA" id="ARBA00008919"/>
    </source>
</evidence>
<dbReference type="UniPathway" id="UPA00378"/>
<keyword evidence="3 5" id="KW-0328">Glycosyltransferase</keyword>
<keyword evidence="5" id="KW-0333">Golgi apparatus</keyword>
<evidence type="ECO:0000256" key="5">
    <source>
        <dbReference type="RuleBase" id="RU003832"/>
    </source>
</evidence>
<dbReference type="Gene3D" id="3.40.50.11660">
    <property type="entry name" value="Glycosyl transferase family 10, C-terminal domain"/>
    <property type="match status" value="1"/>
</dbReference>
<sequence length="262" mass="29771">MRLITRHQLPSIHPRRSFVSLLFTISIFVSIGIILRAANQDTQSTAIINEPIVTKQKEVKLSENKTILNQKIAPVQKENAWPLDAQGRSLKTNFLVLDWTGFFGGGATEGERVLCSSSNTTFVWTRQHNRIEETDFIIAHDGGAGGSIPFDHLHLNKDQQQYTMAFVMESEVHSTTGNAWARFNFIMTYNLDDSYPEPATYFDMNLYLDDLLRPPSVSFEDKEKQADAVWIISNCNAQNGREGFIQRLMQEIKIDSFGSCFK</sequence>
<dbReference type="GO" id="GO:0032580">
    <property type="term" value="C:Golgi cisterna membrane"/>
    <property type="evidence" value="ECO:0007669"/>
    <property type="project" value="UniProtKB-SubCell"/>
</dbReference>
<feature type="domain" description="Fucosyltransferase C-terminal" evidence="6">
    <location>
        <begin position="222"/>
        <end position="262"/>
    </location>
</feature>
<proteinExistence type="inferred from homology"/>
<dbReference type="Proteomes" id="UP000663869">
    <property type="component" value="Unassembled WGS sequence"/>
</dbReference>
<comment type="similarity">
    <text evidence="2 5">Belongs to the glycosyltransferase 10 family.</text>
</comment>
<comment type="pathway">
    <text evidence="1">Protein modification; protein glycosylation.</text>
</comment>
<feature type="transmembrane region" description="Helical" evidence="5">
    <location>
        <begin position="21"/>
        <end position="38"/>
    </location>
</feature>
<evidence type="ECO:0000313" key="7">
    <source>
        <dbReference type="EMBL" id="CAF3359726.1"/>
    </source>
</evidence>
<name>A0A817WUJ6_9BILA</name>
<evidence type="ECO:0000313" key="8">
    <source>
        <dbReference type="Proteomes" id="UP000663869"/>
    </source>
</evidence>
<dbReference type="InterPro" id="IPR055270">
    <property type="entry name" value="Glyco_tran_10_C"/>
</dbReference>
<gene>
    <name evidence="7" type="ORF">FME351_LOCUS5304</name>
</gene>